<evidence type="ECO:0000313" key="6">
    <source>
        <dbReference type="Proteomes" id="UP000050795"/>
    </source>
</evidence>
<dbReference type="Gene3D" id="3.30.70.330">
    <property type="match status" value="3"/>
</dbReference>
<feature type="region of interest" description="Disordered" evidence="4">
    <location>
        <begin position="169"/>
        <end position="395"/>
    </location>
</feature>
<dbReference type="InterPro" id="IPR050666">
    <property type="entry name" value="ESRP"/>
</dbReference>
<evidence type="ECO:0000313" key="9">
    <source>
        <dbReference type="WBParaSite" id="TREG1_112140.5"/>
    </source>
</evidence>
<evidence type="ECO:0000256" key="4">
    <source>
        <dbReference type="SAM" id="MobiDB-lite"/>
    </source>
</evidence>
<reference evidence="6" key="1">
    <citation type="submission" date="2022-06" db="EMBL/GenBank/DDBJ databases">
        <authorList>
            <person name="Berger JAMES D."/>
            <person name="Berger JAMES D."/>
        </authorList>
    </citation>
    <scope>NUCLEOTIDE SEQUENCE [LARGE SCALE GENOMIC DNA]</scope>
</reference>
<dbReference type="PANTHER" id="PTHR13976">
    <property type="entry name" value="HETEROGENEOUS NUCLEAR RIBONUCLEOPROTEIN-RELATED"/>
    <property type="match status" value="1"/>
</dbReference>
<keyword evidence="2 3" id="KW-0694">RNA-binding</keyword>
<feature type="domain" description="RRM" evidence="5">
    <location>
        <begin position="846"/>
        <end position="924"/>
    </location>
</feature>
<dbReference type="Proteomes" id="UP000050795">
    <property type="component" value="Unassembled WGS sequence"/>
</dbReference>
<sequence length="925" mass="103469">MSVIIRLQNLPISANASNIRRFFSGLSIPEGGVHIVGGTEGDAFIAFATDEDARKAMLLDRQSINGAAVRLFLSSKTEMQSIIESARTSAMFSGGGSTAISQAVPQKSETMHALDVTAPTLPSSFPSYRNGAARESFDESLNQFAYPYNKAIAPPVDTPPRAQVDMVVRNKPEEYPEHIPPDRIHSDRDRNYGYNNPPDIPSRYDNRDFPPTRDYGPRDAYVNDRGDAPYRYHEDYDYSRRPPPPIPEDNFTPRNKDPGFRNSPRDPYPDQYPPRHVMDDRAPDYGKYPTPPPRSNNDRFVPHDVPPREVNRGNGNYPPETRSGPFHPLEREAPYPNNRLPEDRDFSVRPPWLGPDAPGVGPKRPFQQPVPDYEEYPRKRRPPPPPSYGRPSDLIPGETEYVLRVCLPAPEAGIKTVFEVLRGVQVVPKWGIRVEEDLLQRPTGYVFIMMATRDSYDRALSFDNRPYKGDIIRVLSSSLEEFYSVSDTGFASKCPPEVTKKLPPADQSCPPHYNDGCLELSELPSDATIMEVVRFIGAPGLTCENVVLARFSPNDRSAPRSGNMIRALVTLPSAADLKILLSAKSRPFRPDAELPLARLIAISKLQVAAYSSFSVSGKSEDTQELAKSTISRDIDTEPAKAAGVFLTCACVSGFSRPVKDSEVLNLFPSILIPGDAVKMTPDGTTAFIDFISENNCRRAVSETSTEGSKAKQTHPTIHIEAISRGEMLNRLGLDTKGDEQSNFDKPVRPRDRDPREPRPQWDPRQRPPHPNSFENRPPSSGRGKYDDPSYDRPVPPAPFDEYRDPFRRFRPPMDNLHSIPPPQTDPVPAPRPPLPAPHRRPNPDFVSVFVGNLPPGFTVDQLAGVMRDYYFIPGSIRLRRNPQGQPTGEALVDFKTSYEADRALRGLNGYRIAGRPLVLRFDHRN</sequence>
<dbReference type="WBParaSite" id="TREG1_112140.1">
    <property type="protein sequence ID" value="TREG1_112140.1"/>
    <property type="gene ID" value="TREG1_112140"/>
</dbReference>
<evidence type="ECO:0000256" key="2">
    <source>
        <dbReference type="ARBA" id="ARBA00022884"/>
    </source>
</evidence>
<dbReference type="WBParaSite" id="TREG1_112140.6">
    <property type="protein sequence ID" value="TREG1_112140.6"/>
    <property type="gene ID" value="TREG1_112140"/>
</dbReference>
<dbReference type="PROSITE" id="PS50102">
    <property type="entry name" value="RRM"/>
    <property type="match status" value="2"/>
</dbReference>
<evidence type="ECO:0000259" key="5">
    <source>
        <dbReference type="PROSITE" id="PS50102"/>
    </source>
</evidence>
<feature type="compositionally biased region" description="Basic and acidic residues" evidence="4">
    <location>
        <begin position="296"/>
        <end position="311"/>
    </location>
</feature>
<feature type="region of interest" description="Disordered" evidence="4">
    <location>
        <begin position="701"/>
        <end position="838"/>
    </location>
</feature>
<evidence type="ECO:0000256" key="1">
    <source>
        <dbReference type="ARBA" id="ARBA00022737"/>
    </source>
</evidence>
<reference evidence="7 8" key="2">
    <citation type="submission" date="2023-11" db="UniProtKB">
        <authorList>
            <consortium name="WormBaseParasite"/>
        </authorList>
    </citation>
    <scope>IDENTIFICATION</scope>
</reference>
<dbReference type="Pfam" id="PF00076">
    <property type="entry name" value="RRM_1"/>
    <property type="match status" value="1"/>
</dbReference>
<proteinExistence type="predicted"/>
<dbReference type="SMART" id="SM00360">
    <property type="entry name" value="RRM"/>
    <property type="match status" value="2"/>
</dbReference>
<dbReference type="WBParaSite" id="TREG1_112140.5">
    <property type="protein sequence ID" value="TREG1_112140.5"/>
    <property type="gene ID" value="TREG1_112140"/>
</dbReference>
<evidence type="ECO:0000313" key="8">
    <source>
        <dbReference type="WBParaSite" id="TREG1_112140.2"/>
    </source>
</evidence>
<evidence type="ECO:0000256" key="3">
    <source>
        <dbReference type="PROSITE-ProRule" id="PRU00176"/>
    </source>
</evidence>
<dbReference type="WBParaSite" id="TREG1_112140.4">
    <property type="protein sequence ID" value="TREG1_112140.4"/>
    <property type="gene ID" value="TREG1_112140"/>
</dbReference>
<protein>
    <recommendedName>
        <fullName evidence="5">RRM domain-containing protein</fullName>
    </recommendedName>
</protein>
<dbReference type="GO" id="GO:0003723">
    <property type="term" value="F:RNA binding"/>
    <property type="evidence" value="ECO:0007669"/>
    <property type="project" value="UniProtKB-UniRule"/>
</dbReference>
<feature type="compositionally biased region" description="Basic and acidic residues" evidence="4">
    <location>
        <begin position="169"/>
        <end position="191"/>
    </location>
</feature>
<evidence type="ECO:0000313" key="7">
    <source>
        <dbReference type="WBParaSite" id="TREG1_112140.1"/>
    </source>
</evidence>
<feature type="compositionally biased region" description="Pro residues" evidence="4">
    <location>
        <begin position="819"/>
        <end position="836"/>
    </location>
</feature>
<dbReference type="InterPro" id="IPR000504">
    <property type="entry name" value="RRM_dom"/>
</dbReference>
<dbReference type="CDD" id="cd12510">
    <property type="entry name" value="RRM1_RBM12_like"/>
    <property type="match status" value="1"/>
</dbReference>
<dbReference type="InterPro" id="IPR012677">
    <property type="entry name" value="Nucleotide-bd_a/b_plait_sf"/>
</dbReference>
<dbReference type="SUPFAM" id="SSF54928">
    <property type="entry name" value="RNA-binding domain, RBD"/>
    <property type="match status" value="3"/>
</dbReference>
<dbReference type="AlphaFoldDB" id="A0AA85IPA0"/>
<dbReference type="WBParaSite" id="TREG1_112140.3">
    <property type="protein sequence ID" value="TREG1_112140.3"/>
    <property type="gene ID" value="TREG1_112140"/>
</dbReference>
<dbReference type="CDD" id="cd00590">
    <property type="entry name" value="RRM_SF"/>
    <property type="match status" value="1"/>
</dbReference>
<feature type="compositionally biased region" description="Basic and acidic residues" evidence="4">
    <location>
        <begin position="202"/>
        <end position="240"/>
    </location>
</feature>
<dbReference type="InterPro" id="IPR035979">
    <property type="entry name" value="RBD_domain_sf"/>
</dbReference>
<feature type="compositionally biased region" description="Basic and acidic residues" evidence="4">
    <location>
        <begin position="745"/>
        <end position="765"/>
    </location>
</feature>
<feature type="domain" description="RRM" evidence="5">
    <location>
        <begin position="3"/>
        <end position="76"/>
    </location>
</feature>
<name>A0AA85IPA0_TRIRE</name>
<organism evidence="6 9">
    <name type="scientific">Trichobilharzia regenti</name>
    <name type="common">Nasal bird schistosome</name>
    <dbReference type="NCBI Taxonomy" id="157069"/>
    <lineage>
        <taxon>Eukaryota</taxon>
        <taxon>Metazoa</taxon>
        <taxon>Spiralia</taxon>
        <taxon>Lophotrochozoa</taxon>
        <taxon>Platyhelminthes</taxon>
        <taxon>Trematoda</taxon>
        <taxon>Digenea</taxon>
        <taxon>Strigeidida</taxon>
        <taxon>Schistosomatoidea</taxon>
        <taxon>Schistosomatidae</taxon>
        <taxon>Trichobilharzia</taxon>
    </lineage>
</organism>
<dbReference type="WBParaSite" id="TREG1_112140.2">
    <property type="protein sequence ID" value="TREG1_112140.2"/>
    <property type="gene ID" value="TREG1_112140"/>
</dbReference>
<accession>A0AA85IPA0</accession>
<feature type="compositionally biased region" description="Basic and acidic residues" evidence="4">
    <location>
        <begin position="254"/>
        <end position="268"/>
    </location>
</feature>
<keyword evidence="6" id="KW-1185">Reference proteome</keyword>
<keyword evidence="1" id="KW-0677">Repeat</keyword>